<keyword evidence="2 7" id="KW-0808">Transferase</keyword>
<dbReference type="EC" id="2.3.1.225" evidence="7"/>
<dbReference type="PANTHER" id="PTHR12246">
    <property type="entry name" value="PALMITOYLTRANSFERASE ZDHHC16"/>
    <property type="match status" value="1"/>
</dbReference>
<protein>
    <recommendedName>
        <fullName evidence="7">Palmitoyltransferase</fullName>
        <ecNumber evidence="7">2.3.1.225</ecNumber>
    </recommendedName>
</protein>
<name>A0ABM1F8G7_PRICU</name>
<gene>
    <name evidence="10" type="primary">LOC106820727</name>
</gene>
<dbReference type="PROSITE" id="PS50216">
    <property type="entry name" value="DHHC"/>
    <property type="match status" value="1"/>
</dbReference>
<feature type="transmembrane region" description="Helical" evidence="7">
    <location>
        <begin position="66"/>
        <end position="91"/>
    </location>
</feature>
<reference evidence="10" key="1">
    <citation type="submission" date="2025-08" db="UniProtKB">
        <authorList>
            <consortium name="RefSeq"/>
        </authorList>
    </citation>
    <scope>IDENTIFICATION</scope>
</reference>
<dbReference type="InterPro" id="IPR001594">
    <property type="entry name" value="Palmitoyltrfase_DHHC"/>
</dbReference>
<evidence type="ECO:0000313" key="10">
    <source>
        <dbReference type="RefSeq" id="XP_014680738.1"/>
    </source>
</evidence>
<evidence type="ECO:0000256" key="3">
    <source>
        <dbReference type="ARBA" id="ARBA00022692"/>
    </source>
</evidence>
<comment type="catalytic activity">
    <reaction evidence="7">
        <text>L-cysteinyl-[protein] + hexadecanoyl-CoA = S-hexadecanoyl-L-cysteinyl-[protein] + CoA</text>
        <dbReference type="Rhea" id="RHEA:36683"/>
        <dbReference type="Rhea" id="RHEA-COMP:10131"/>
        <dbReference type="Rhea" id="RHEA-COMP:11032"/>
        <dbReference type="ChEBI" id="CHEBI:29950"/>
        <dbReference type="ChEBI" id="CHEBI:57287"/>
        <dbReference type="ChEBI" id="CHEBI:57379"/>
        <dbReference type="ChEBI" id="CHEBI:74151"/>
        <dbReference type="EC" id="2.3.1.225"/>
    </reaction>
</comment>
<feature type="transmembrane region" description="Helical" evidence="7">
    <location>
        <begin position="274"/>
        <end position="299"/>
    </location>
</feature>
<dbReference type="InterPro" id="IPR039859">
    <property type="entry name" value="PFA4/ZDH16/20/ERF2-like"/>
</dbReference>
<keyword evidence="5 7" id="KW-0472">Membrane</keyword>
<accession>A0ABM1F8G7</accession>
<organism evidence="9 10">
    <name type="scientific">Priapulus caudatus</name>
    <name type="common">Priapulid worm</name>
    <dbReference type="NCBI Taxonomy" id="37621"/>
    <lineage>
        <taxon>Eukaryota</taxon>
        <taxon>Metazoa</taxon>
        <taxon>Ecdysozoa</taxon>
        <taxon>Scalidophora</taxon>
        <taxon>Priapulida</taxon>
        <taxon>Priapulimorpha</taxon>
        <taxon>Priapulimorphida</taxon>
        <taxon>Priapulidae</taxon>
        <taxon>Priapulus</taxon>
    </lineage>
</organism>
<evidence type="ECO:0000256" key="6">
    <source>
        <dbReference type="ARBA" id="ARBA00023315"/>
    </source>
</evidence>
<evidence type="ECO:0000256" key="5">
    <source>
        <dbReference type="ARBA" id="ARBA00023136"/>
    </source>
</evidence>
<feature type="domain" description="Palmitoyltransferase DHHC" evidence="8">
    <location>
        <begin position="141"/>
        <end position="314"/>
    </location>
</feature>
<comment type="domain">
    <text evidence="7">The DHHC domain is required for palmitoyltransferase activity.</text>
</comment>
<comment type="similarity">
    <text evidence="7">Belongs to the DHHC palmitoyltransferase family.</text>
</comment>
<keyword evidence="4 7" id="KW-1133">Transmembrane helix</keyword>
<evidence type="ECO:0000256" key="4">
    <source>
        <dbReference type="ARBA" id="ARBA00022989"/>
    </source>
</evidence>
<dbReference type="Pfam" id="PF01529">
    <property type="entry name" value="DHHC"/>
    <property type="match status" value="1"/>
</dbReference>
<keyword evidence="3 7" id="KW-0812">Transmembrane</keyword>
<keyword evidence="9" id="KW-1185">Reference proteome</keyword>
<proteinExistence type="inferred from homology"/>
<feature type="transmembrane region" description="Helical" evidence="7">
    <location>
        <begin position="185"/>
        <end position="208"/>
    </location>
</feature>
<dbReference type="Proteomes" id="UP000695022">
    <property type="component" value="Unplaced"/>
</dbReference>
<comment type="subcellular location">
    <subcellularLocation>
        <location evidence="1">Membrane</location>
        <topology evidence="1">Multi-pass membrane protein</topology>
    </subcellularLocation>
</comment>
<feature type="transmembrane region" description="Helical" evidence="7">
    <location>
        <begin position="103"/>
        <end position="125"/>
    </location>
</feature>
<evidence type="ECO:0000256" key="2">
    <source>
        <dbReference type="ARBA" id="ARBA00022679"/>
    </source>
</evidence>
<sequence>MRRVFFKCPHRCLCQCRRLRTRLKLHRDACRLAFHSLVYNSFTTWSQVIDAMLEPMYWFVDTFAKYLGPAMVSLVIFLTLSVVIIFYLIIIPFTVLRSFYLTVWHLVFGHWILIMIVFNYFMGVLTHPGKPPKGMLPEVVSMCKKCIAPKPPRTHHCSVCNICVLKMDHHCPWLNNCVGHYNHRYFFSFCMFMWIGSTYVAITAYPLFMDHFFNPEPQFQPLKFWIVNLSLDLSLIEPFVMSNSDTIIATNISETTADILDKEDPAEKPFLKKLTYNCIVFEFLLCCGVCLALAALLAWHYAFIKKGETSIEHHINKADAARLKKEGKVFRNPYQFGTRENVRILLGLDQGRSFWRHILLPSMHKPSGDGLTWRTSTYQLDYSDNPKIL</sequence>
<dbReference type="RefSeq" id="XP_014680738.1">
    <property type="nucleotide sequence ID" value="XM_014825252.1"/>
</dbReference>
<evidence type="ECO:0000313" key="9">
    <source>
        <dbReference type="Proteomes" id="UP000695022"/>
    </source>
</evidence>
<keyword evidence="6 7" id="KW-0012">Acyltransferase</keyword>
<evidence type="ECO:0000259" key="8">
    <source>
        <dbReference type="Pfam" id="PF01529"/>
    </source>
</evidence>
<dbReference type="GeneID" id="106820727"/>
<evidence type="ECO:0000256" key="7">
    <source>
        <dbReference type="RuleBase" id="RU079119"/>
    </source>
</evidence>
<evidence type="ECO:0000256" key="1">
    <source>
        <dbReference type="ARBA" id="ARBA00004141"/>
    </source>
</evidence>